<reference evidence="11" key="1">
    <citation type="submission" date="2016-05" db="EMBL/GenBank/DDBJ databases">
        <title>Comparative genomics of biotechnologically important yeasts.</title>
        <authorList>
            <consortium name="DOE Joint Genome Institute"/>
            <person name="Riley R."/>
            <person name="Haridas S."/>
            <person name="Wolfe K.H."/>
            <person name="Lopes M.R."/>
            <person name="Hittinger C.T."/>
            <person name="Goker M."/>
            <person name="Salamov A."/>
            <person name="Wisecaver J."/>
            <person name="Long T.M."/>
            <person name="Aerts A.L."/>
            <person name="Barry K."/>
            <person name="Choi C."/>
            <person name="Clum A."/>
            <person name="Coughlan A.Y."/>
            <person name="Deshpande S."/>
            <person name="Douglass A.P."/>
            <person name="Hanson S.J."/>
            <person name="Klenk H.-P."/>
            <person name="Labutti K."/>
            <person name="Lapidus A."/>
            <person name="Lindquist E."/>
            <person name="Lipzen A."/>
            <person name="Meier-Kolthoff J.P."/>
            <person name="Ohm R.A."/>
            <person name="Otillar R.P."/>
            <person name="Pangilinan J."/>
            <person name="Peng Y."/>
            <person name="Rokas A."/>
            <person name="Rosa C.A."/>
            <person name="Scheuner C."/>
            <person name="Sibirny A.A."/>
            <person name="Slot J.C."/>
            <person name="Stielow J.B."/>
            <person name="Sun H."/>
            <person name="Kurtzman C.P."/>
            <person name="Blackwell M."/>
            <person name="Grigoriev I.V."/>
            <person name="Jeffries T.W."/>
        </authorList>
    </citation>
    <scope>NUCLEOTIDE SEQUENCE [LARGE SCALE GENOMIC DNA]</scope>
    <source>
        <strain evidence="11">NRRL Y-1933</strain>
    </source>
</reference>
<evidence type="ECO:0000256" key="1">
    <source>
        <dbReference type="ARBA" id="ARBA00004123"/>
    </source>
</evidence>
<dbReference type="InterPro" id="IPR040855">
    <property type="entry name" value="ORC_WH_C"/>
</dbReference>
<sequence length="814" mass="94361">MAKRGSRNGLAATVLMDTNNQKTHYFIDPRKRQKTGGPLSSLANVFNVLGPESKKNTHKTPFNPLLNTKESSQHVKHRYNLYNQVWQNQLEKIDFILNNTNTQLFQDLLSYIKQPPVVKDDFRRVSRIIKTQSHKLPVGFLSLTSNTANNTRILQELLQFLHEQNELDDSLDLKAVSLNSKNCVHAKAALRETIRQFLNLKVKKPVPNQVISVAEASEDEDEEKEDEEKEDEEKEDEEKEDEQRDEEEDGFDEDQNDEQVMATLKGRISYDLDILEEWCNNHYRKTNTDVYNTNLRIIIIVEEADSVDNDVLNQLIKLFHSYSNRLPIYFFMALSSSNVSNWINTNLNNTLRTIINGIKFESNDNKDLGYDVLSKLFLNHEITPDAPISLDSRLALIILNRFENSNNSIDSLVASLKLSYMIYFYQSPLSILVDSKFEPTQLHIDSLRKLPSFKKVVEFKLHQFTELKKELADDRLTLAELYSENDERFQEKENTITKLKDEIKALLNSNDKSKELLANAKKDFQIYRNSIINAVNLLYKFDPFQKEKFEIYKLITNNQLINSGYLSDCLRSVKNLPVEDVQELSNYILESDDIRSVLNEKNIQQDLRNLLTKYFNGNSHLNKKINDNLFNEILTIDGGVSELELLKPLKFVEENLDNLMINLVRPSLRSVLELGLNDSSAYLNNDLVKTDTKSELPRNSLSPMVSRLYNIYKDAPISINLYDFYVAFKQSLLKSEIINELSSNVDKLASDKDAYSKIYLDIVKQLRSDEIEDTTWNKLTYAWFLQSCFELVAMGFLKEKTKNDFLEKGVWKNI</sequence>
<dbReference type="Pfam" id="PF18137">
    <property type="entry name" value="WHD_ORC"/>
    <property type="match status" value="1"/>
</dbReference>
<evidence type="ECO:0000313" key="11">
    <source>
        <dbReference type="Proteomes" id="UP000095085"/>
    </source>
</evidence>
<evidence type="ECO:0000256" key="3">
    <source>
        <dbReference type="ARBA" id="ARBA00022705"/>
    </source>
</evidence>
<feature type="domain" description="Origin recognition complex subunit 3 winged helix C-terminal" evidence="9">
    <location>
        <begin position="669"/>
        <end position="811"/>
    </location>
</feature>
<comment type="subcellular location">
    <subcellularLocation>
        <location evidence="1">Nucleus</location>
    </subcellularLocation>
</comment>
<keyword evidence="6" id="KW-0175">Coiled coil</keyword>
<keyword evidence="4" id="KW-0238">DNA-binding</keyword>
<keyword evidence="11" id="KW-1185">Reference proteome</keyword>
<evidence type="ECO:0000256" key="7">
    <source>
        <dbReference type="SAM" id="MobiDB-lite"/>
    </source>
</evidence>
<gene>
    <name evidence="10" type="ORF">HYPBUDRAFT_238619</name>
</gene>
<organism evidence="10 11">
    <name type="scientific">Hyphopichia burtonii NRRL Y-1933</name>
    <dbReference type="NCBI Taxonomy" id="984485"/>
    <lineage>
        <taxon>Eukaryota</taxon>
        <taxon>Fungi</taxon>
        <taxon>Dikarya</taxon>
        <taxon>Ascomycota</taxon>
        <taxon>Saccharomycotina</taxon>
        <taxon>Pichiomycetes</taxon>
        <taxon>Debaryomycetaceae</taxon>
        <taxon>Hyphopichia</taxon>
    </lineage>
</organism>
<dbReference type="RefSeq" id="XP_020077846.1">
    <property type="nucleotide sequence ID" value="XM_020223227.1"/>
</dbReference>
<dbReference type="GO" id="GO:0005664">
    <property type="term" value="C:nuclear origin of replication recognition complex"/>
    <property type="evidence" value="ECO:0007669"/>
    <property type="project" value="InterPro"/>
</dbReference>
<evidence type="ECO:0000259" key="8">
    <source>
        <dbReference type="Pfam" id="PF07034"/>
    </source>
</evidence>
<evidence type="ECO:0000313" key="10">
    <source>
        <dbReference type="EMBL" id="ODV68779.1"/>
    </source>
</evidence>
<name>A0A1E4RNE9_9ASCO</name>
<feature type="region of interest" description="Disordered" evidence="7">
    <location>
        <begin position="211"/>
        <end position="258"/>
    </location>
</feature>
<dbReference type="OrthoDB" id="10265211at2759"/>
<accession>A0A1E4RNE9</accession>
<comment type="similarity">
    <text evidence="2">Belongs to the ORC3 family.</text>
</comment>
<evidence type="ECO:0000256" key="5">
    <source>
        <dbReference type="ARBA" id="ARBA00023242"/>
    </source>
</evidence>
<feature type="compositionally biased region" description="Acidic residues" evidence="7">
    <location>
        <begin position="216"/>
        <end position="257"/>
    </location>
</feature>
<dbReference type="GO" id="GO:0005656">
    <property type="term" value="C:nuclear pre-replicative complex"/>
    <property type="evidence" value="ECO:0007669"/>
    <property type="project" value="TreeGrafter"/>
</dbReference>
<dbReference type="Pfam" id="PF07034">
    <property type="entry name" value="ORC3_N"/>
    <property type="match status" value="1"/>
</dbReference>
<protein>
    <submittedName>
        <fullName evidence="10">Uncharacterized protein</fullName>
    </submittedName>
</protein>
<dbReference type="STRING" id="984485.A0A1E4RNE9"/>
<keyword evidence="5" id="KW-0539">Nucleus</keyword>
<feature type="coiled-coil region" evidence="6">
    <location>
        <begin position="482"/>
        <end position="523"/>
    </location>
</feature>
<dbReference type="AlphaFoldDB" id="A0A1E4RNE9"/>
<evidence type="ECO:0000259" key="9">
    <source>
        <dbReference type="Pfam" id="PF18137"/>
    </source>
</evidence>
<dbReference type="Proteomes" id="UP000095085">
    <property type="component" value="Unassembled WGS sequence"/>
</dbReference>
<dbReference type="GO" id="GO:0006270">
    <property type="term" value="P:DNA replication initiation"/>
    <property type="evidence" value="ECO:0007669"/>
    <property type="project" value="TreeGrafter"/>
</dbReference>
<dbReference type="GO" id="GO:0003688">
    <property type="term" value="F:DNA replication origin binding"/>
    <property type="evidence" value="ECO:0007669"/>
    <property type="project" value="TreeGrafter"/>
</dbReference>
<dbReference type="CDD" id="cd20704">
    <property type="entry name" value="Orc3"/>
    <property type="match status" value="1"/>
</dbReference>
<proteinExistence type="inferred from homology"/>
<dbReference type="PANTHER" id="PTHR12748">
    <property type="entry name" value="ORIGIN RECOGNITION COMPLEX SUBUNIT 3"/>
    <property type="match status" value="1"/>
</dbReference>
<keyword evidence="3" id="KW-0235">DNA replication</keyword>
<dbReference type="GO" id="GO:0031261">
    <property type="term" value="C:DNA replication preinitiation complex"/>
    <property type="evidence" value="ECO:0007669"/>
    <property type="project" value="TreeGrafter"/>
</dbReference>
<dbReference type="GeneID" id="30997776"/>
<evidence type="ECO:0000256" key="6">
    <source>
        <dbReference type="SAM" id="Coils"/>
    </source>
</evidence>
<feature type="domain" description="Origin recognition complex subunit 3 N-terminal" evidence="8">
    <location>
        <begin position="19"/>
        <end position="432"/>
    </location>
</feature>
<dbReference type="InterPro" id="IPR020795">
    <property type="entry name" value="ORC3"/>
</dbReference>
<evidence type="ECO:0000256" key="4">
    <source>
        <dbReference type="ARBA" id="ARBA00023125"/>
    </source>
</evidence>
<evidence type="ECO:0000256" key="2">
    <source>
        <dbReference type="ARBA" id="ARBA00010977"/>
    </source>
</evidence>
<dbReference type="PANTHER" id="PTHR12748:SF0">
    <property type="entry name" value="ORIGIN RECOGNITION COMPLEX SUBUNIT 3"/>
    <property type="match status" value="1"/>
</dbReference>
<dbReference type="InterPro" id="IPR045667">
    <property type="entry name" value="ORC3_N"/>
</dbReference>
<dbReference type="EMBL" id="KV454539">
    <property type="protein sequence ID" value="ODV68779.1"/>
    <property type="molecule type" value="Genomic_DNA"/>
</dbReference>